<dbReference type="HAMAP" id="MF_00222">
    <property type="entry name" value="Shikimate_DH_AroE"/>
    <property type="match status" value="1"/>
</dbReference>
<comment type="function">
    <text evidence="8">Involved in the biosynthesis of the chorismate, which leads to the biosynthesis of aromatic amino acids. Catalyzes the reversible NADPH linked reduction of 3-dehydroshikimate (DHSA) to yield shikimate (SA).</text>
</comment>
<reference evidence="12" key="2">
    <citation type="submission" date="2021-09" db="EMBL/GenBank/DDBJ databases">
        <authorList>
            <person name="Gilroy R."/>
        </authorList>
    </citation>
    <scope>NUCLEOTIDE SEQUENCE</scope>
    <source>
        <strain evidence="12">CHK171-7178</strain>
    </source>
</reference>
<dbReference type="InterPro" id="IPR036291">
    <property type="entry name" value="NAD(P)-bd_dom_sf"/>
</dbReference>
<dbReference type="Proteomes" id="UP000698173">
    <property type="component" value="Unassembled WGS sequence"/>
</dbReference>
<protein>
    <recommendedName>
        <fullName evidence="2 8">Shikimate dehydrogenase (NADP(+))</fullName>
        <shortName evidence="8">SDH</shortName>
        <ecNumber evidence="2 8">1.1.1.25</ecNumber>
    </recommendedName>
</protein>
<feature type="binding site" evidence="8">
    <location>
        <begin position="128"/>
        <end position="132"/>
    </location>
    <ligand>
        <name>NADP(+)</name>
        <dbReference type="ChEBI" id="CHEBI:58349"/>
    </ligand>
</feature>
<feature type="binding site" evidence="8">
    <location>
        <position position="243"/>
    </location>
    <ligand>
        <name>NADP(+)</name>
        <dbReference type="ChEBI" id="CHEBI:58349"/>
    </ligand>
</feature>
<proteinExistence type="inferred from homology"/>
<dbReference type="GO" id="GO:0050661">
    <property type="term" value="F:NADP binding"/>
    <property type="evidence" value="ECO:0007669"/>
    <property type="project" value="InterPro"/>
</dbReference>
<keyword evidence="4 8" id="KW-0521">NADP</keyword>
<dbReference type="Pfam" id="PF08501">
    <property type="entry name" value="Shikimate_dh_N"/>
    <property type="match status" value="1"/>
</dbReference>
<dbReference type="GO" id="GO:0009073">
    <property type="term" value="P:aromatic amino acid family biosynthetic process"/>
    <property type="evidence" value="ECO:0007669"/>
    <property type="project" value="UniProtKB-KW"/>
</dbReference>
<dbReference type="GO" id="GO:0005829">
    <property type="term" value="C:cytosol"/>
    <property type="evidence" value="ECO:0007669"/>
    <property type="project" value="TreeGrafter"/>
</dbReference>
<comment type="similarity">
    <text evidence="8">Belongs to the shikimate dehydrogenase family.</text>
</comment>
<evidence type="ECO:0000313" key="13">
    <source>
        <dbReference type="Proteomes" id="UP000698173"/>
    </source>
</evidence>
<feature type="domain" description="Quinate/shikimate 5-dehydrogenase/glutamyl-tRNA reductase" evidence="9">
    <location>
        <begin position="115"/>
        <end position="194"/>
    </location>
</feature>
<dbReference type="InterPro" id="IPR022893">
    <property type="entry name" value="Shikimate_DH_fam"/>
</dbReference>
<dbReference type="PANTHER" id="PTHR21089:SF1">
    <property type="entry name" value="BIFUNCTIONAL 3-DEHYDROQUINATE DEHYDRATASE_SHIKIMATE DEHYDROGENASE, CHLOROPLASTIC"/>
    <property type="match status" value="1"/>
</dbReference>
<feature type="binding site" evidence="8">
    <location>
        <begin position="15"/>
        <end position="17"/>
    </location>
    <ligand>
        <name>shikimate</name>
        <dbReference type="ChEBI" id="CHEBI:36208"/>
    </ligand>
</feature>
<keyword evidence="5 8" id="KW-0560">Oxidoreductase</keyword>
<gene>
    <name evidence="8 12" type="primary">aroE</name>
    <name evidence="12" type="ORF">K8V56_01560</name>
</gene>
<dbReference type="GO" id="GO:0019632">
    <property type="term" value="P:shikimate metabolic process"/>
    <property type="evidence" value="ECO:0007669"/>
    <property type="project" value="InterPro"/>
</dbReference>
<evidence type="ECO:0000256" key="3">
    <source>
        <dbReference type="ARBA" id="ARBA00022605"/>
    </source>
</evidence>
<dbReference type="EC" id="1.1.1.25" evidence="2 8"/>
<dbReference type="InterPro" id="IPR013708">
    <property type="entry name" value="Shikimate_DH-bd_N"/>
</dbReference>
<comment type="caution">
    <text evidence="12">The sequence shown here is derived from an EMBL/GenBank/DDBJ whole genome shotgun (WGS) entry which is preliminary data.</text>
</comment>
<feature type="domain" description="Shikimate dehydrogenase substrate binding N-terminal" evidence="10">
    <location>
        <begin position="7"/>
        <end position="89"/>
    </location>
</feature>
<dbReference type="Pfam" id="PF01488">
    <property type="entry name" value="Shikimate_DH"/>
    <property type="match status" value="1"/>
</dbReference>
<organism evidence="12 13">
    <name type="scientific">Sporosarcina psychrophila</name>
    <name type="common">Bacillus psychrophilus</name>
    <dbReference type="NCBI Taxonomy" id="1476"/>
    <lineage>
        <taxon>Bacteria</taxon>
        <taxon>Bacillati</taxon>
        <taxon>Bacillota</taxon>
        <taxon>Bacilli</taxon>
        <taxon>Bacillales</taxon>
        <taxon>Caryophanaceae</taxon>
        <taxon>Sporosarcina</taxon>
    </lineage>
</organism>
<feature type="binding site" evidence="8">
    <location>
        <position position="87"/>
    </location>
    <ligand>
        <name>shikimate</name>
        <dbReference type="ChEBI" id="CHEBI:36208"/>
    </ligand>
</feature>
<evidence type="ECO:0000256" key="1">
    <source>
        <dbReference type="ARBA" id="ARBA00004871"/>
    </source>
</evidence>
<keyword evidence="3 8" id="KW-0028">Amino-acid biosynthesis</keyword>
<evidence type="ECO:0000256" key="7">
    <source>
        <dbReference type="ARBA" id="ARBA00049442"/>
    </source>
</evidence>
<dbReference type="GO" id="GO:0004764">
    <property type="term" value="F:shikimate 3-dehydrogenase (NADP+) activity"/>
    <property type="evidence" value="ECO:0007669"/>
    <property type="project" value="UniProtKB-UniRule"/>
</dbReference>
<sequence length="279" mass="31113">MSELFGIIGNPIGHSLSPLIQNEAYELNEIDAYFKAFHVESKDLESAIKGMKAIGVKGFMVTVPFKAKVIPFLDEVDPMAAKKKAVNVVQLIDGKFVGYNFDGEAWLKALLEDMNTQSIDKESILIVGAGGAAQSIYHTLSQYENLHIDIANRTVEKAEELKKLGGNHKQTTVISLEEAENKQNQYDIIVQTTSIGMWPEINQSPITITNLKESAFVSDIIYNPAESELLKQARKNGARTQNGMKMLALQNALAIEMWTGRKVDYEKMMKSLKEALRFI</sequence>
<reference evidence="12" key="1">
    <citation type="journal article" date="2021" name="PeerJ">
        <title>Extensive microbial diversity within the chicken gut microbiome revealed by metagenomics and culture.</title>
        <authorList>
            <person name="Gilroy R."/>
            <person name="Ravi A."/>
            <person name="Getino M."/>
            <person name="Pursley I."/>
            <person name="Horton D.L."/>
            <person name="Alikhan N.F."/>
            <person name="Baker D."/>
            <person name="Gharbi K."/>
            <person name="Hall N."/>
            <person name="Watson M."/>
            <person name="Adriaenssens E.M."/>
            <person name="Foster-Nyarko E."/>
            <person name="Jarju S."/>
            <person name="Secka A."/>
            <person name="Antonio M."/>
            <person name="Oren A."/>
            <person name="Chaudhuri R.R."/>
            <person name="La Ragione R."/>
            <person name="Hildebrand F."/>
            <person name="Pallen M.J."/>
        </authorList>
    </citation>
    <scope>NUCLEOTIDE SEQUENCE</scope>
    <source>
        <strain evidence="12">CHK171-7178</strain>
    </source>
</reference>
<dbReference type="Gene3D" id="3.40.50.10860">
    <property type="entry name" value="Leucine Dehydrogenase, chain A, domain 1"/>
    <property type="match status" value="1"/>
</dbReference>
<dbReference type="AlphaFoldDB" id="A0A921KD40"/>
<dbReference type="Pfam" id="PF18317">
    <property type="entry name" value="SDH_C"/>
    <property type="match status" value="1"/>
</dbReference>
<feature type="binding site" evidence="8">
    <location>
        <position position="102"/>
    </location>
    <ligand>
        <name>shikimate</name>
        <dbReference type="ChEBI" id="CHEBI:36208"/>
    </ligand>
</feature>
<feature type="binding site" evidence="8">
    <location>
        <position position="220"/>
    </location>
    <ligand>
        <name>NADP(+)</name>
        <dbReference type="ChEBI" id="CHEBI:58349"/>
    </ligand>
</feature>
<evidence type="ECO:0000256" key="6">
    <source>
        <dbReference type="ARBA" id="ARBA00023141"/>
    </source>
</evidence>
<feature type="binding site" evidence="8">
    <location>
        <position position="62"/>
    </location>
    <ligand>
        <name>shikimate</name>
        <dbReference type="ChEBI" id="CHEBI:36208"/>
    </ligand>
</feature>
<dbReference type="InterPro" id="IPR041121">
    <property type="entry name" value="SDH_C"/>
</dbReference>
<name>A0A921KD40_SPOPS</name>
<evidence type="ECO:0000259" key="11">
    <source>
        <dbReference type="Pfam" id="PF18317"/>
    </source>
</evidence>
<dbReference type="NCBIfam" id="TIGR00507">
    <property type="entry name" value="aroE"/>
    <property type="match status" value="1"/>
</dbReference>
<dbReference type="GO" id="GO:0009423">
    <property type="term" value="P:chorismate biosynthetic process"/>
    <property type="evidence" value="ECO:0007669"/>
    <property type="project" value="UniProtKB-UniRule"/>
</dbReference>
<keyword evidence="6 8" id="KW-0057">Aromatic amino acid biosynthesis</keyword>
<feature type="domain" description="SDH C-terminal" evidence="11">
    <location>
        <begin position="243"/>
        <end position="273"/>
    </location>
</feature>
<dbReference type="InterPro" id="IPR046346">
    <property type="entry name" value="Aminoacid_DH-like_N_sf"/>
</dbReference>
<dbReference type="SUPFAM" id="SSF51735">
    <property type="entry name" value="NAD(P)-binding Rossmann-fold domains"/>
    <property type="match status" value="1"/>
</dbReference>
<dbReference type="PANTHER" id="PTHR21089">
    <property type="entry name" value="SHIKIMATE DEHYDROGENASE"/>
    <property type="match status" value="1"/>
</dbReference>
<feature type="binding site" evidence="8">
    <location>
        <begin position="152"/>
        <end position="157"/>
    </location>
    <ligand>
        <name>NADP(+)</name>
        <dbReference type="ChEBI" id="CHEBI:58349"/>
    </ligand>
</feature>
<evidence type="ECO:0000256" key="2">
    <source>
        <dbReference type="ARBA" id="ARBA00012962"/>
    </source>
</evidence>
<dbReference type="InterPro" id="IPR006151">
    <property type="entry name" value="Shikm_DH/Glu-tRNA_Rdtase"/>
</dbReference>
<dbReference type="Gene3D" id="3.40.50.720">
    <property type="entry name" value="NAD(P)-binding Rossmann-like Domain"/>
    <property type="match status" value="1"/>
</dbReference>
<evidence type="ECO:0000259" key="9">
    <source>
        <dbReference type="Pfam" id="PF01488"/>
    </source>
</evidence>
<dbReference type="GO" id="GO:0008652">
    <property type="term" value="P:amino acid biosynthetic process"/>
    <property type="evidence" value="ECO:0007669"/>
    <property type="project" value="UniProtKB-KW"/>
</dbReference>
<accession>A0A921KD40</accession>
<evidence type="ECO:0000256" key="5">
    <source>
        <dbReference type="ARBA" id="ARBA00023002"/>
    </source>
</evidence>
<evidence type="ECO:0000256" key="4">
    <source>
        <dbReference type="ARBA" id="ARBA00022857"/>
    </source>
</evidence>
<evidence type="ECO:0000313" key="12">
    <source>
        <dbReference type="EMBL" id="HJF30449.1"/>
    </source>
</evidence>
<feature type="active site" description="Proton acceptor" evidence="8">
    <location>
        <position position="66"/>
    </location>
</feature>
<feature type="binding site" evidence="8">
    <location>
        <position position="250"/>
    </location>
    <ligand>
        <name>shikimate</name>
        <dbReference type="ChEBI" id="CHEBI:36208"/>
    </ligand>
</feature>
<dbReference type="CDD" id="cd01065">
    <property type="entry name" value="NAD_bind_Shikimate_DH"/>
    <property type="match status" value="1"/>
</dbReference>
<dbReference type="EMBL" id="DYWT01000024">
    <property type="protein sequence ID" value="HJF30449.1"/>
    <property type="molecule type" value="Genomic_DNA"/>
</dbReference>
<evidence type="ECO:0000259" key="10">
    <source>
        <dbReference type="Pfam" id="PF08501"/>
    </source>
</evidence>
<comment type="pathway">
    <text evidence="1 8">Metabolic intermediate biosynthesis; chorismate biosynthesis; chorismate from D-erythrose 4-phosphate and phosphoenolpyruvate: step 4/7.</text>
</comment>
<evidence type="ECO:0000256" key="8">
    <source>
        <dbReference type="HAMAP-Rule" id="MF_00222"/>
    </source>
</evidence>
<comment type="caution">
    <text evidence="8">Lacks conserved residue(s) required for the propagation of feature annotation.</text>
</comment>
<dbReference type="SUPFAM" id="SSF53223">
    <property type="entry name" value="Aminoacid dehydrogenase-like, N-terminal domain"/>
    <property type="match status" value="1"/>
</dbReference>
<dbReference type="InterPro" id="IPR011342">
    <property type="entry name" value="Shikimate_DH"/>
</dbReference>
<comment type="catalytic activity">
    <reaction evidence="7 8">
        <text>shikimate + NADP(+) = 3-dehydroshikimate + NADPH + H(+)</text>
        <dbReference type="Rhea" id="RHEA:17737"/>
        <dbReference type="ChEBI" id="CHEBI:15378"/>
        <dbReference type="ChEBI" id="CHEBI:16630"/>
        <dbReference type="ChEBI" id="CHEBI:36208"/>
        <dbReference type="ChEBI" id="CHEBI:57783"/>
        <dbReference type="ChEBI" id="CHEBI:58349"/>
        <dbReference type="EC" id="1.1.1.25"/>
    </reaction>
</comment>
<feature type="binding site" evidence="8">
    <location>
        <position position="222"/>
    </location>
    <ligand>
        <name>shikimate</name>
        <dbReference type="ChEBI" id="CHEBI:36208"/>
    </ligand>
</feature>
<comment type="subunit">
    <text evidence="8">Homodimer.</text>
</comment>